<protein>
    <submittedName>
        <fullName evidence="2">Unannotated protein</fullName>
    </submittedName>
</protein>
<dbReference type="EMBL" id="CAFBPZ010000075">
    <property type="protein sequence ID" value="CAB5040153.1"/>
    <property type="molecule type" value="Genomic_DNA"/>
</dbReference>
<sequence>MIIGVVFIPAAPLLCPDVDIEDLLVDERDASIELVLEFVLDAQQVIVIGSGERTHWFNQGGIGSTRGFGGLFDYSLGSGSERLPQVLTIAAAVLAGANWTGSVVGLEVAPDSNTQQREVLGREVAAKAAELNTLVVVVGDGSATRTEKAPGYVQPDAASFDEAMARAINEADTHAILDVDQEQADRLWCRGIPAWQVVAHAVDPMEGALILESAPFGVNYLVASWRP</sequence>
<organism evidence="2">
    <name type="scientific">freshwater metagenome</name>
    <dbReference type="NCBI Taxonomy" id="449393"/>
    <lineage>
        <taxon>unclassified sequences</taxon>
        <taxon>metagenomes</taxon>
        <taxon>ecological metagenomes</taxon>
    </lineage>
</organism>
<dbReference type="EMBL" id="CAFBMC010000010">
    <property type="protein sequence ID" value="CAB4890565.1"/>
    <property type="molecule type" value="Genomic_DNA"/>
</dbReference>
<reference evidence="2" key="1">
    <citation type="submission" date="2020-05" db="EMBL/GenBank/DDBJ databases">
        <authorList>
            <person name="Chiriac C."/>
            <person name="Salcher M."/>
            <person name="Ghai R."/>
            <person name="Kavagutti S V."/>
        </authorList>
    </citation>
    <scope>NUCLEOTIDE SEQUENCE</scope>
</reference>
<evidence type="ECO:0000313" key="2">
    <source>
        <dbReference type="EMBL" id="CAB5040153.1"/>
    </source>
</evidence>
<evidence type="ECO:0000313" key="1">
    <source>
        <dbReference type="EMBL" id="CAB4890565.1"/>
    </source>
</evidence>
<name>A0A6J7SGF5_9ZZZZ</name>
<accession>A0A6J7SGF5</accession>
<dbReference type="AlphaFoldDB" id="A0A6J7SGF5"/>
<gene>
    <name evidence="1" type="ORF">UFOPK3495_00329</name>
    <name evidence="2" type="ORF">UFOPK4237_01096</name>
</gene>
<dbReference type="Gene3D" id="3.40.830.10">
    <property type="entry name" value="LigB-like"/>
    <property type="match status" value="1"/>
</dbReference>
<proteinExistence type="predicted"/>